<dbReference type="PRINTS" id="PR00423">
    <property type="entry name" value="CELLDVISFTSZ"/>
</dbReference>
<dbReference type="Gene3D" id="3.40.50.1440">
    <property type="entry name" value="Tubulin/FtsZ, GTPase domain"/>
    <property type="match status" value="1"/>
</dbReference>
<evidence type="ECO:0008006" key="5">
    <source>
        <dbReference type="Google" id="ProtNLM"/>
    </source>
</evidence>
<dbReference type="AlphaFoldDB" id="A0A6A4L3J5"/>
<dbReference type="PANTHER" id="PTHR43215:SF15">
    <property type="entry name" value="PROTEIN ACCUMULATION AND REPLICATION OF CHLOROPLASTS 3, CHLOROPLASTIC"/>
    <property type="match status" value="1"/>
</dbReference>
<comment type="caution">
    <text evidence="3">The sequence shown here is derived from an EMBL/GenBank/DDBJ whole genome shotgun (WGS) entry which is preliminary data.</text>
</comment>
<evidence type="ECO:0000256" key="2">
    <source>
        <dbReference type="SAM" id="MobiDB-lite"/>
    </source>
</evidence>
<dbReference type="EMBL" id="QEFC01002748">
    <property type="protein sequence ID" value="KAE9450824.1"/>
    <property type="molecule type" value="Genomic_DNA"/>
</dbReference>
<dbReference type="PANTHER" id="PTHR43215">
    <property type="entry name" value="RADIAL SPOKE HEAD 1 HOMOLOG"/>
    <property type="match status" value="1"/>
</dbReference>
<feature type="non-terminal residue" evidence="3">
    <location>
        <position position="1"/>
    </location>
</feature>
<dbReference type="OrthoDB" id="270720at2759"/>
<dbReference type="GO" id="GO:0005829">
    <property type="term" value="C:cytosol"/>
    <property type="evidence" value="ECO:0007669"/>
    <property type="project" value="TreeGrafter"/>
</dbReference>
<protein>
    <recommendedName>
        <fullName evidence="5">Tubulin/FtsZ GTPase domain-containing protein</fullName>
    </recommendedName>
</protein>
<dbReference type="SUPFAM" id="SSF52490">
    <property type="entry name" value="Tubulin nucleotide-binding domain-like"/>
    <property type="match status" value="1"/>
</dbReference>
<dbReference type="GO" id="GO:0010020">
    <property type="term" value="P:chloroplast fission"/>
    <property type="evidence" value="ECO:0007669"/>
    <property type="project" value="TreeGrafter"/>
</dbReference>
<dbReference type="InterPro" id="IPR036525">
    <property type="entry name" value="Tubulin/FtsZ_GTPase_sf"/>
</dbReference>
<keyword evidence="1" id="KW-0677">Repeat</keyword>
<feature type="region of interest" description="Disordered" evidence="2">
    <location>
        <begin position="55"/>
        <end position="78"/>
    </location>
</feature>
<proteinExistence type="predicted"/>
<name>A0A6A4L3J5_9ERIC</name>
<evidence type="ECO:0000256" key="1">
    <source>
        <dbReference type="ARBA" id="ARBA00022737"/>
    </source>
</evidence>
<dbReference type="InterPro" id="IPR003409">
    <property type="entry name" value="MORN"/>
</dbReference>
<dbReference type="GO" id="GO:0005525">
    <property type="term" value="F:GTP binding"/>
    <property type="evidence" value="ECO:0007669"/>
    <property type="project" value="InterPro"/>
</dbReference>
<dbReference type="InterPro" id="IPR003008">
    <property type="entry name" value="Tubulin_FtsZ_GTPase"/>
</dbReference>
<accession>A0A6A4L3J5</accession>
<dbReference type="Proteomes" id="UP000428333">
    <property type="component" value="Linkage Group LG10"/>
</dbReference>
<feature type="compositionally biased region" description="Basic and acidic residues" evidence="2">
    <location>
        <begin position="66"/>
        <end position="78"/>
    </location>
</feature>
<sequence>MELHISTSLHKFPYPSLHPHSPKRLFFTSHLFHGFNFPTRLKPNSRTLRFALCSEKDSSPNGSPFRENREEGGRSSREDSGFVEVIGIGSRKDAVLDFCLDSPSLWPSLRFWDIFFEDSLKVQLQQRYPGKDVTPGILEAPSVLLSCSKAVILVATAGYGADHIRAVDMLKTVKSSNRLVVGIILKPFSFEGRRRQDEILLTFMGYGVLFLFPSVVDADVLLEKELVTLDEALKTANTAVLMAINGLSILTSESQKKLLDSQHDNVKELNVSDVMKILESYREAKIGFGAGHNMKTSIMRAVYDCPFLSVGLKDLDGVVICILSSSAVIDRSDVNAFLHTFRQTTECMGGIIISLVQEPTMEPNLIMATVLTIGLTDAPLFVGSVKSFFLPLSLCFRGRGFDNQDMHYVVLITTAILVFHSKVLGLYASTIFLPHTLHIKHQVSQESSIFSRLAQHFPFIVNLLRRNRPQSPEGEESYFPEGPSFSEAINTDSGEMQNEIPAHSTAEDFGIYSTELQNVLSNNGVETCYLRGSDSSFEKKDVEYSETTTDSSDFDDLNVGGVPAFQREPLIPRNLGPGFRISEEWTNQGANDCRAISMLDNLRIYKLPVGVKPSEELKNCLNLSNTIHHQEKSGEEDMMAQTQAPPRMSWDALTDAGFEAVSEFYDSASAVFKGTDTDVCKKQGVLSARASSMLLNQTINSISMEWISWPGAIRQCRLSVRFLEWVKEAERESQQKWNPIVEISYRGGKYKGRCQGGLPEGKGRLSLRNGSIYEGMWRYGKQSGLGTFKFSNGDVFRGSWRDDVMHGKGWLYFHTGDRWFVNFWKGKANGEGRFYSKLGEIFFGHFKDGYRDGHFLCIDVDGSRYVENWDEGVLVSRKQLDADSV</sequence>
<keyword evidence="4" id="KW-1185">Reference proteome</keyword>
<reference evidence="3 4" key="1">
    <citation type="journal article" date="2019" name="Genome Biol. Evol.">
        <title>The Rhododendron genome and chromosomal organization provide insight into shared whole-genome duplications across the heath family (Ericaceae).</title>
        <authorList>
            <person name="Soza V.L."/>
            <person name="Lindsley D."/>
            <person name="Waalkes A."/>
            <person name="Ramage E."/>
            <person name="Patwardhan R.P."/>
            <person name="Burton J.N."/>
            <person name="Adey A."/>
            <person name="Kumar A."/>
            <person name="Qiu R."/>
            <person name="Shendure J."/>
            <person name="Hall B."/>
        </authorList>
    </citation>
    <scope>NUCLEOTIDE SEQUENCE [LARGE SCALE GENOMIC DNA]</scope>
    <source>
        <strain evidence="3">RSF 1966-606</strain>
    </source>
</reference>
<dbReference type="GO" id="GO:0009707">
    <property type="term" value="C:chloroplast outer membrane"/>
    <property type="evidence" value="ECO:0007669"/>
    <property type="project" value="TreeGrafter"/>
</dbReference>
<evidence type="ECO:0000313" key="3">
    <source>
        <dbReference type="EMBL" id="KAE9450824.1"/>
    </source>
</evidence>
<dbReference type="Gene3D" id="2.20.110.10">
    <property type="entry name" value="Histone H3 K4-specific methyltransferase SET7/9 N-terminal domain"/>
    <property type="match status" value="2"/>
</dbReference>
<evidence type="ECO:0000313" key="4">
    <source>
        <dbReference type="Proteomes" id="UP000428333"/>
    </source>
</evidence>
<dbReference type="Pfam" id="PF02493">
    <property type="entry name" value="MORN"/>
    <property type="match status" value="3"/>
</dbReference>
<organism evidence="3 4">
    <name type="scientific">Rhododendron williamsianum</name>
    <dbReference type="NCBI Taxonomy" id="262921"/>
    <lineage>
        <taxon>Eukaryota</taxon>
        <taxon>Viridiplantae</taxon>
        <taxon>Streptophyta</taxon>
        <taxon>Embryophyta</taxon>
        <taxon>Tracheophyta</taxon>
        <taxon>Spermatophyta</taxon>
        <taxon>Magnoliopsida</taxon>
        <taxon>eudicotyledons</taxon>
        <taxon>Gunneridae</taxon>
        <taxon>Pentapetalae</taxon>
        <taxon>asterids</taxon>
        <taxon>Ericales</taxon>
        <taxon>Ericaceae</taxon>
        <taxon>Ericoideae</taxon>
        <taxon>Rhodoreae</taxon>
        <taxon>Rhododendron</taxon>
    </lineage>
</organism>
<dbReference type="SUPFAM" id="SSF82185">
    <property type="entry name" value="Histone H3 K4-specific methyltransferase SET7/9 N-terminal domain"/>
    <property type="match status" value="1"/>
</dbReference>
<gene>
    <name evidence="3" type="ORF">C3L33_17275</name>
</gene>
<dbReference type="SMART" id="SM00698">
    <property type="entry name" value="MORN"/>
    <property type="match status" value="3"/>
</dbReference>